<comment type="catalytic activity">
    <reaction evidence="8">
        <text>1-octadecanoyl-2-(4Z,7Z,10Z,13Z,16Z,19Z-docosahexaenoyl)-sn-glycerol + H2O = 2-(4Z,7Z,10Z,13Z,16Z,19Z-docosahexaenoyl)-glycerol + octadecanoate + H(+)</text>
        <dbReference type="Rhea" id="RHEA:77107"/>
        <dbReference type="ChEBI" id="CHEBI:15377"/>
        <dbReference type="ChEBI" id="CHEBI:15378"/>
        <dbReference type="ChEBI" id="CHEBI:25629"/>
        <dbReference type="ChEBI" id="CHEBI:77129"/>
        <dbReference type="ChEBI" id="CHEBI:186738"/>
    </reaction>
</comment>
<evidence type="ECO:0000256" key="6">
    <source>
        <dbReference type="ARBA" id="ARBA00043742"/>
    </source>
</evidence>
<comment type="similarity">
    <text evidence="1">Belongs to the AB hydrolase superfamily.</text>
</comment>
<evidence type="ECO:0000256" key="11">
    <source>
        <dbReference type="ARBA" id="ARBA00048919"/>
    </source>
</evidence>
<dbReference type="PRINTS" id="PR00111">
    <property type="entry name" value="ABHYDROLASE"/>
</dbReference>
<dbReference type="GO" id="GO:0052689">
    <property type="term" value="F:carboxylic ester hydrolase activity"/>
    <property type="evidence" value="ECO:0007669"/>
    <property type="project" value="TreeGrafter"/>
</dbReference>
<dbReference type="Gene3D" id="3.40.50.1820">
    <property type="entry name" value="alpha/beta hydrolase"/>
    <property type="match status" value="1"/>
</dbReference>
<comment type="catalytic activity">
    <reaction evidence="5">
        <text>a 1,2-diacyl-sn-glycerol + H2O = a 2-acylglycerol + a fatty acid + H(+)</text>
        <dbReference type="Rhea" id="RHEA:33275"/>
        <dbReference type="ChEBI" id="CHEBI:15377"/>
        <dbReference type="ChEBI" id="CHEBI:15378"/>
        <dbReference type="ChEBI" id="CHEBI:17389"/>
        <dbReference type="ChEBI" id="CHEBI:17815"/>
        <dbReference type="ChEBI" id="CHEBI:28868"/>
        <dbReference type="EC" id="3.1.1.116"/>
    </reaction>
</comment>
<reference evidence="13" key="2">
    <citation type="submission" date="2022-10" db="EMBL/GenBank/DDBJ databases">
        <authorList>
            <consortium name="ENA_rothamsted_submissions"/>
            <consortium name="culmorum"/>
            <person name="King R."/>
        </authorList>
    </citation>
    <scope>NUCLEOTIDE SEQUENCE</scope>
</reference>
<dbReference type="SUPFAM" id="SSF53474">
    <property type="entry name" value="alpha/beta-Hydrolases"/>
    <property type="match status" value="1"/>
</dbReference>
<sequence length="297" mass="33671">MLSRYISSILSRSCQKSSQFKRSYSAVPLAFNKYQKEDNTDKSLIVLHGLFGSKSNWNSLCKAFAQKTVPKRKIFAIDARNHGDTEHTQNHNYELMAEDIREFIEENNLAKASLLGHSMGGRAVMYLALKYPYLVEKLIVVDISPIGRIGSTQSNIPLFIHAMQSLKIDNQNTIQQARAAAHVKLSEIISEKSLRDFLITNLIRDETGKFSWRINLETLNRCFQTGVAQFPSTQGMHFDGPTLFIGGSKSDYLKPADKPAIEKLFPKSTIEFLDAGHWVHAERSEEFLNLVINFLNK</sequence>
<evidence type="ECO:0000313" key="14">
    <source>
        <dbReference type="Proteomes" id="UP001153620"/>
    </source>
</evidence>
<dbReference type="Pfam" id="PF00561">
    <property type="entry name" value="Abhydrolase_1"/>
    <property type="match status" value="1"/>
</dbReference>
<dbReference type="EC" id="3.1.1.116" evidence="3"/>
<evidence type="ECO:0000256" key="7">
    <source>
        <dbReference type="ARBA" id="ARBA00044064"/>
    </source>
</evidence>
<evidence type="ECO:0000256" key="5">
    <source>
        <dbReference type="ARBA" id="ARBA00043667"/>
    </source>
</evidence>
<comment type="catalytic activity">
    <reaction evidence="11">
        <text>1-octadecanoyl-2-(5Z,8Z,11Z,14Z-eicosatetraenoyl)-sn-glycerol + H2O = 2-(5Z,8Z,11Z,14Z-eicosatetraenoyl)-glycerol + octadecanoate + H(+)</text>
        <dbReference type="Rhea" id="RHEA:38507"/>
        <dbReference type="ChEBI" id="CHEBI:15377"/>
        <dbReference type="ChEBI" id="CHEBI:15378"/>
        <dbReference type="ChEBI" id="CHEBI:25629"/>
        <dbReference type="ChEBI" id="CHEBI:52392"/>
        <dbReference type="ChEBI" id="CHEBI:75728"/>
    </reaction>
</comment>
<name>A0A9N9WMY3_9DIPT</name>
<dbReference type="PANTHER" id="PTHR46118">
    <property type="entry name" value="PROTEIN ABHD11"/>
    <property type="match status" value="1"/>
</dbReference>
<dbReference type="InterPro" id="IPR029058">
    <property type="entry name" value="AB_hydrolase_fold"/>
</dbReference>
<proteinExistence type="inferred from homology"/>
<accession>A0A9N9WMY3</accession>
<organism evidence="13 14">
    <name type="scientific">Chironomus riparius</name>
    <dbReference type="NCBI Taxonomy" id="315576"/>
    <lineage>
        <taxon>Eukaryota</taxon>
        <taxon>Metazoa</taxon>
        <taxon>Ecdysozoa</taxon>
        <taxon>Arthropoda</taxon>
        <taxon>Hexapoda</taxon>
        <taxon>Insecta</taxon>
        <taxon>Pterygota</taxon>
        <taxon>Neoptera</taxon>
        <taxon>Endopterygota</taxon>
        <taxon>Diptera</taxon>
        <taxon>Nematocera</taxon>
        <taxon>Chironomoidea</taxon>
        <taxon>Chironomidae</taxon>
        <taxon>Chironominae</taxon>
        <taxon>Chironomus</taxon>
    </lineage>
</organism>
<evidence type="ECO:0000259" key="12">
    <source>
        <dbReference type="Pfam" id="PF00561"/>
    </source>
</evidence>
<dbReference type="Proteomes" id="UP001153620">
    <property type="component" value="Chromosome 1"/>
</dbReference>
<keyword evidence="14" id="KW-1185">Reference proteome</keyword>
<reference evidence="13" key="1">
    <citation type="submission" date="2022-01" db="EMBL/GenBank/DDBJ databases">
        <authorList>
            <person name="King R."/>
        </authorList>
    </citation>
    <scope>NUCLEOTIDE SEQUENCE</scope>
</reference>
<evidence type="ECO:0000256" key="10">
    <source>
        <dbReference type="ARBA" id="ARBA00048513"/>
    </source>
</evidence>
<comment type="catalytic activity">
    <reaction evidence="9">
        <text>1,2-didecanoylglycerol + H2O = decanoylglycerol + decanoate + H(+)</text>
        <dbReference type="Rhea" id="RHEA:48596"/>
        <dbReference type="ChEBI" id="CHEBI:11152"/>
        <dbReference type="ChEBI" id="CHEBI:15377"/>
        <dbReference type="ChEBI" id="CHEBI:15378"/>
        <dbReference type="ChEBI" id="CHEBI:27689"/>
        <dbReference type="ChEBI" id="CHEBI:90605"/>
    </reaction>
</comment>
<evidence type="ECO:0000256" key="1">
    <source>
        <dbReference type="ARBA" id="ARBA00008645"/>
    </source>
</evidence>
<evidence type="ECO:0000256" key="3">
    <source>
        <dbReference type="ARBA" id="ARBA00026104"/>
    </source>
</evidence>
<comment type="catalytic activity">
    <reaction evidence="6">
        <text>a 1,3-diacyl-sn-glycerol + H2O = a 1-acyl-sn-glycerol + a fatty acid + H(+)</text>
        <dbReference type="Rhea" id="RHEA:38503"/>
        <dbReference type="ChEBI" id="CHEBI:15377"/>
        <dbReference type="ChEBI" id="CHEBI:15378"/>
        <dbReference type="ChEBI" id="CHEBI:28868"/>
        <dbReference type="ChEBI" id="CHEBI:64683"/>
        <dbReference type="ChEBI" id="CHEBI:77272"/>
    </reaction>
</comment>
<dbReference type="AlphaFoldDB" id="A0A9N9WMY3"/>
<dbReference type="PANTHER" id="PTHR46118:SF4">
    <property type="entry name" value="PROTEIN ABHD11"/>
    <property type="match status" value="1"/>
</dbReference>
<evidence type="ECO:0000256" key="2">
    <source>
        <dbReference type="ARBA" id="ARBA00022801"/>
    </source>
</evidence>
<feature type="domain" description="AB hydrolase-1" evidence="12">
    <location>
        <begin position="43"/>
        <end position="282"/>
    </location>
</feature>
<evidence type="ECO:0000256" key="9">
    <source>
        <dbReference type="ARBA" id="ARBA00048504"/>
    </source>
</evidence>
<dbReference type="EMBL" id="OU895877">
    <property type="protein sequence ID" value="CAG9797393.1"/>
    <property type="molecule type" value="Genomic_DNA"/>
</dbReference>
<evidence type="ECO:0000313" key="13">
    <source>
        <dbReference type="EMBL" id="CAG9797393.1"/>
    </source>
</evidence>
<gene>
    <name evidence="13" type="ORF">CHIRRI_LOCUS392</name>
</gene>
<protein>
    <recommendedName>
        <fullName evidence="7">sn-1-specific diacylglycerol lipase ABHD11</fullName>
        <ecNumber evidence="3">3.1.1.116</ecNumber>
    </recommendedName>
    <alternativeName>
        <fullName evidence="4">Alpha/beta hydrolase domain-containing protein 11</fullName>
    </alternativeName>
</protein>
<keyword evidence="2" id="KW-0378">Hydrolase</keyword>
<dbReference type="GO" id="GO:0005739">
    <property type="term" value="C:mitochondrion"/>
    <property type="evidence" value="ECO:0007669"/>
    <property type="project" value="TreeGrafter"/>
</dbReference>
<evidence type="ECO:0000256" key="4">
    <source>
        <dbReference type="ARBA" id="ARBA00042703"/>
    </source>
</evidence>
<comment type="catalytic activity">
    <reaction evidence="10">
        <text>1-octadecanoyl-2-(9Z-octadecenoyl)-sn-glycerol + H2O = 2-(9Z-octadecenoyl)-glycerol + octadecanoate + H(+)</text>
        <dbReference type="Rhea" id="RHEA:77103"/>
        <dbReference type="ChEBI" id="CHEBI:15377"/>
        <dbReference type="ChEBI" id="CHEBI:15378"/>
        <dbReference type="ChEBI" id="CHEBI:25629"/>
        <dbReference type="ChEBI" id="CHEBI:73990"/>
        <dbReference type="ChEBI" id="CHEBI:75468"/>
    </reaction>
</comment>
<dbReference type="OrthoDB" id="8119704at2759"/>
<evidence type="ECO:0000256" key="8">
    <source>
        <dbReference type="ARBA" id="ARBA00048283"/>
    </source>
</evidence>
<dbReference type="InterPro" id="IPR000073">
    <property type="entry name" value="AB_hydrolase_1"/>
</dbReference>